<dbReference type="AlphaFoldDB" id="A0ABD3JLL7"/>
<reference evidence="2 3" key="1">
    <citation type="submission" date="2024-11" db="EMBL/GenBank/DDBJ databases">
        <title>Chromosome-level genome assembly of Eucalyptus globulus Labill. provides insights into its genome evolution.</title>
        <authorList>
            <person name="Li X."/>
        </authorList>
    </citation>
    <scope>NUCLEOTIDE SEQUENCE [LARGE SCALE GENOMIC DNA]</scope>
    <source>
        <strain evidence="2">CL2024</strain>
        <tissue evidence="2">Fresh tender leaves</tissue>
    </source>
</reference>
<dbReference type="PANTHER" id="PTHR31373:SF17">
    <property type="entry name" value="OS06G0652100 PROTEIN"/>
    <property type="match status" value="1"/>
</dbReference>
<dbReference type="InterPro" id="IPR056690">
    <property type="entry name" value="DUF7788"/>
</dbReference>
<gene>
    <name evidence="2" type="ORF">ACJRO7_033145</name>
</gene>
<comment type="caution">
    <text evidence="2">The sequence shown here is derived from an EMBL/GenBank/DDBJ whole genome shotgun (WGS) entry which is preliminary data.</text>
</comment>
<evidence type="ECO:0000313" key="3">
    <source>
        <dbReference type="Proteomes" id="UP001634007"/>
    </source>
</evidence>
<dbReference type="PANTHER" id="PTHR31373">
    <property type="entry name" value="OS06G0652100 PROTEIN"/>
    <property type="match status" value="1"/>
</dbReference>
<dbReference type="InterPro" id="IPR011205">
    <property type="entry name" value="UCP015417_vWA"/>
</dbReference>
<evidence type="ECO:0000313" key="2">
    <source>
        <dbReference type="EMBL" id="KAL3728510.1"/>
    </source>
</evidence>
<evidence type="ECO:0000259" key="1">
    <source>
        <dbReference type="Pfam" id="PF25043"/>
    </source>
</evidence>
<dbReference type="Proteomes" id="UP001634007">
    <property type="component" value="Unassembled WGS sequence"/>
</dbReference>
<feature type="domain" description="DUF7788" evidence="1">
    <location>
        <begin position="1"/>
        <end position="111"/>
    </location>
</feature>
<accession>A0ABD3JLL7</accession>
<dbReference type="EMBL" id="JBJKBG010000008">
    <property type="protein sequence ID" value="KAL3728510.1"/>
    <property type="molecule type" value="Genomic_DNA"/>
</dbReference>
<protein>
    <recommendedName>
        <fullName evidence="1">DUF7788 domain-containing protein</fullName>
    </recommendedName>
</protein>
<organism evidence="2 3">
    <name type="scientific">Eucalyptus globulus</name>
    <name type="common">Tasmanian blue gum</name>
    <dbReference type="NCBI Taxonomy" id="34317"/>
    <lineage>
        <taxon>Eukaryota</taxon>
        <taxon>Viridiplantae</taxon>
        <taxon>Streptophyta</taxon>
        <taxon>Embryophyta</taxon>
        <taxon>Tracheophyta</taxon>
        <taxon>Spermatophyta</taxon>
        <taxon>Magnoliopsida</taxon>
        <taxon>eudicotyledons</taxon>
        <taxon>Gunneridae</taxon>
        <taxon>Pentapetalae</taxon>
        <taxon>rosids</taxon>
        <taxon>malvids</taxon>
        <taxon>Myrtales</taxon>
        <taxon>Myrtaceae</taxon>
        <taxon>Myrtoideae</taxon>
        <taxon>Eucalypteae</taxon>
        <taxon>Eucalyptus</taxon>
    </lineage>
</organism>
<name>A0ABD3JLL7_EUCGL</name>
<dbReference type="Pfam" id="PF25043">
    <property type="entry name" value="DUF7788"/>
    <property type="match status" value="1"/>
</dbReference>
<proteinExistence type="predicted"/>
<dbReference type="PIRSF" id="PIRSF015417">
    <property type="entry name" value="T31B5_30_vWA"/>
    <property type="match status" value="1"/>
</dbReference>
<keyword evidence="3" id="KW-1185">Reference proteome</keyword>
<sequence>MDFDLNTNFRGVFDRILEVATTGKLRPGEMVRKVFVFSDMGFDQASSNQWETDYEAITRKFGESGYGAAVLQIVFWNLRDSMLTPVATKQARVALVSGFSKNLMKMFREDEGDLSPLAVI</sequence>